<dbReference type="OrthoDB" id="9816001at2"/>
<dbReference type="InterPro" id="IPR008979">
    <property type="entry name" value="Galactose-bd-like_sf"/>
</dbReference>
<evidence type="ECO:0000313" key="4">
    <source>
        <dbReference type="EMBL" id="SHE32730.1"/>
    </source>
</evidence>
<dbReference type="InterPro" id="IPR013783">
    <property type="entry name" value="Ig-like_fold"/>
</dbReference>
<dbReference type="STRING" id="1346286.SAMN05444362_10188"/>
<dbReference type="InterPro" id="IPR005181">
    <property type="entry name" value="SASA"/>
</dbReference>
<protein>
    <submittedName>
        <fullName evidence="4">Sialate O-acetylesterase</fullName>
    </submittedName>
</protein>
<evidence type="ECO:0000259" key="3">
    <source>
        <dbReference type="Pfam" id="PF03629"/>
    </source>
</evidence>
<dbReference type="SUPFAM" id="SSF49785">
    <property type="entry name" value="Galactose-binding domain-like"/>
    <property type="match status" value="1"/>
</dbReference>
<dbReference type="Gene3D" id="2.60.40.10">
    <property type="entry name" value="Immunoglobulins"/>
    <property type="match status" value="1"/>
</dbReference>
<dbReference type="InterPro" id="IPR036514">
    <property type="entry name" value="SGNH_hydro_sf"/>
</dbReference>
<dbReference type="Pfam" id="PF03629">
    <property type="entry name" value="SASA"/>
    <property type="match status" value="2"/>
</dbReference>
<keyword evidence="1" id="KW-0378">Hydrolase</keyword>
<feature type="domain" description="Sialate O-acetylesterase" evidence="3">
    <location>
        <begin position="396"/>
        <end position="508"/>
    </location>
</feature>
<dbReference type="Gene3D" id="3.40.50.1110">
    <property type="entry name" value="SGNH hydrolase"/>
    <property type="match status" value="2"/>
</dbReference>
<evidence type="ECO:0000256" key="1">
    <source>
        <dbReference type="ARBA" id="ARBA00022801"/>
    </source>
</evidence>
<sequence>MNAKYINRIFLVTLLLFAGVSSQAEVKLPKLVSDGMVLQREKPLNIWGWADPSEAVKVSFKGKTYKTKANAEGQWSVTLPSQQAGGPYSMTINHIQLNDILIGDVWLCSGQSNMELPVRRVMEKYREEIEKDDNPNIRQFKVPMTYNFEQPQTDYKYGSWTKAQKESILDFSAVAYFFAKDLYAKYGVPVGLINSAVGGSPAEAWVSKEGLAQFPYFINEAEKCANDEYRNKTTQSENEARNNWVTTLNANDAGTALWNKENTDDSAWGTITLPGFWEDKGVAPLNGSIWFRKHFEITDNTNLEDAVLRLGCIVDCDSVFVNGTFVGTTSYMYPPRIYNVPKEILRKGSNNVTIRLISYSGKGGLVEDKPYSLTIGRQRIPLAGEWKYKIGAEMPALGSTTFFQYKPIGLYNGMIAPMRNYAVKGVIWYQGESNVGRNKEYEKLFPALISDWRNKLNDPQLPFLYVQLPSFLKATYSPAESGWAELRNVQTAALKLPGTAMAVVTDVGEWNDIHPLNKKTVGHRLSLAAQNIAYGDTQVCYSGPAIKSISINGSKAILTFNTFGDSLKAEDKLRGFAICGADGKYVWAQARIISPDTVEVWADNVASPASVRYAWSDNALSANLFNSQGLPAIPFEIK</sequence>
<dbReference type="GO" id="GO:0001681">
    <property type="term" value="F:sialate O-acetylesterase activity"/>
    <property type="evidence" value="ECO:0007669"/>
    <property type="project" value="InterPro"/>
</dbReference>
<accession>A0A1M4SKJ8</accession>
<dbReference type="PANTHER" id="PTHR22901">
    <property type="entry name" value="SIALATE O-ACETYLESTERASE"/>
    <property type="match status" value="1"/>
</dbReference>
<dbReference type="GO" id="GO:0004553">
    <property type="term" value="F:hydrolase activity, hydrolyzing O-glycosyl compounds"/>
    <property type="evidence" value="ECO:0007669"/>
    <property type="project" value="InterPro"/>
</dbReference>
<dbReference type="SUPFAM" id="SSF52266">
    <property type="entry name" value="SGNH hydrolase"/>
    <property type="match status" value="1"/>
</dbReference>
<feature type="signal peptide" evidence="2">
    <location>
        <begin position="1"/>
        <end position="24"/>
    </location>
</feature>
<gene>
    <name evidence="4" type="ORF">SAMN05444362_10188</name>
</gene>
<keyword evidence="2" id="KW-0732">Signal</keyword>
<dbReference type="PANTHER" id="PTHR22901:SF0">
    <property type="entry name" value="SIALATE O-ACETYLESTERASE"/>
    <property type="match status" value="1"/>
</dbReference>
<reference evidence="5" key="1">
    <citation type="submission" date="2016-11" db="EMBL/GenBank/DDBJ databases">
        <authorList>
            <person name="Varghese N."/>
            <person name="Submissions S."/>
        </authorList>
    </citation>
    <scope>NUCLEOTIDE SEQUENCE [LARGE SCALE GENOMIC DNA]</scope>
    <source>
        <strain evidence="5">DSM 27370</strain>
    </source>
</reference>
<dbReference type="Proteomes" id="UP000184480">
    <property type="component" value="Unassembled WGS sequence"/>
</dbReference>
<dbReference type="InterPro" id="IPR039329">
    <property type="entry name" value="SIAE"/>
</dbReference>
<organism evidence="4 5">
    <name type="scientific">Dysgonomonas macrotermitis</name>
    <dbReference type="NCBI Taxonomy" id="1346286"/>
    <lineage>
        <taxon>Bacteria</taxon>
        <taxon>Pseudomonadati</taxon>
        <taxon>Bacteroidota</taxon>
        <taxon>Bacteroidia</taxon>
        <taxon>Bacteroidales</taxon>
        <taxon>Dysgonomonadaceae</taxon>
        <taxon>Dysgonomonas</taxon>
    </lineage>
</organism>
<dbReference type="AlphaFoldDB" id="A0A1M4SKJ8"/>
<dbReference type="RefSeq" id="WP_062175211.1">
    <property type="nucleotide sequence ID" value="NZ_BBXL01000001.1"/>
</dbReference>
<evidence type="ECO:0000256" key="2">
    <source>
        <dbReference type="SAM" id="SignalP"/>
    </source>
</evidence>
<evidence type="ECO:0000313" key="5">
    <source>
        <dbReference type="Proteomes" id="UP000184480"/>
    </source>
</evidence>
<keyword evidence="5" id="KW-1185">Reference proteome</keyword>
<feature type="domain" description="Sialate O-acetylesterase" evidence="3">
    <location>
        <begin position="104"/>
        <end position="227"/>
    </location>
</feature>
<proteinExistence type="predicted"/>
<dbReference type="GO" id="GO:0005975">
    <property type="term" value="P:carbohydrate metabolic process"/>
    <property type="evidence" value="ECO:0007669"/>
    <property type="project" value="InterPro"/>
</dbReference>
<name>A0A1M4SKJ8_9BACT</name>
<feature type="chain" id="PRO_5009907346" evidence="2">
    <location>
        <begin position="25"/>
        <end position="638"/>
    </location>
</feature>
<dbReference type="EMBL" id="FQUC01000001">
    <property type="protein sequence ID" value="SHE32730.1"/>
    <property type="molecule type" value="Genomic_DNA"/>
</dbReference>